<dbReference type="PANTHER" id="PTHR30055">
    <property type="entry name" value="HTH-TYPE TRANSCRIPTIONAL REGULATOR RUTR"/>
    <property type="match status" value="1"/>
</dbReference>
<reference evidence="6 7" key="1">
    <citation type="submission" date="2019-03" db="EMBL/GenBank/DDBJ databases">
        <title>Genomic Encyclopedia of Type Strains, Phase IV (KMG-IV): sequencing the most valuable type-strain genomes for metagenomic binning, comparative biology and taxonomic classification.</title>
        <authorList>
            <person name="Goeker M."/>
        </authorList>
    </citation>
    <scope>NUCLEOTIDE SEQUENCE [LARGE SCALE GENOMIC DNA]</scope>
    <source>
        <strain evidence="6 7">DSM 44684</strain>
    </source>
</reference>
<keyword evidence="3" id="KW-0804">Transcription</keyword>
<gene>
    <name evidence="6" type="ORF">DFR71_0959</name>
</gene>
<accession>A0A4R1G177</accession>
<evidence type="ECO:0000256" key="4">
    <source>
        <dbReference type="PROSITE-ProRule" id="PRU00335"/>
    </source>
</evidence>
<evidence type="ECO:0000256" key="2">
    <source>
        <dbReference type="ARBA" id="ARBA00023125"/>
    </source>
</evidence>
<evidence type="ECO:0000256" key="1">
    <source>
        <dbReference type="ARBA" id="ARBA00023015"/>
    </source>
</evidence>
<dbReference type="GO" id="GO:0000976">
    <property type="term" value="F:transcription cis-regulatory region binding"/>
    <property type="evidence" value="ECO:0007669"/>
    <property type="project" value="TreeGrafter"/>
</dbReference>
<evidence type="ECO:0000313" key="6">
    <source>
        <dbReference type="EMBL" id="TCJ99972.1"/>
    </source>
</evidence>
<dbReference type="InterPro" id="IPR050109">
    <property type="entry name" value="HTH-type_TetR-like_transc_reg"/>
</dbReference>
<proteinExistence type="predicted"/>
<sequence length="200" mass="21693">MSAKVGEVVCRIVGMPESLREHLVDVGVDLLETDGFSALGLRAIARAAGVSHGAPRRWFPTHAALLAAIAARGFGELIERFAVLATIDDPRERLRRMAVDYVDFAVSRPEMFTLMFRHDLLAGSGENLRATTRPLYGQVVELVAAVAPESAPQRALALWTNVHGLATIAVNRTLDIVAPDQDPRTLVDRIVREHLAGLSG</sequence>
<dbReference type="Pfam" id="PF13305">
    <property type="entry name" value="TetR_C_33"/>
    <property type="match status" value="1"/>
</dbReference>
<dbReference type="InterPro" id="IPR025996">
    <property type="entry name" value="MT1864/Rv1816-like_C"/>
</dbReference>
<dbReference type="SUPFAM" id="SSF46689">
    <property type="entry name" value="Homeodomain-like"/>
    <property type="match status" value="1"/>
</dbReference>
<comment type="caution">
    <text evidence="6">The sequence shown here is derived from an EMBL/GenBank/DDBJ whole genome shotgun (WGS) entry which is preliminary data.</text>
</comment>
<dbReference type="PROSITE" id="PS50977">
    <property type="entry name" value="HTH_TETR_2"/>
    <property type="match status" value="1"/>
</dbReference>
<evidence type="ECO:0000313" key="7">
    <source>
        <dbReference type="Proteomes" id="UP000294856"/>
    </source>
</evidence>
<dbReference type="SUPFAM" id="SSF48498">
    <property type="entry name" value="Tetracyclin repressor-like, C-terminal domain"/>
    <property type="match status" value="1"/>
</dbReference>
<feature type="domain" description="HTH tetR-type" evidence="5">
    <location>
        <begin position="17"/>
        <end position="77"/>
    </location>
</feature>
<protein>
    <submittedName>
        <fullName evidence="6">TetR family transcriptional regulator</fullName>
    </submittedName>
</protein>
<dbReference type="InterPro" id="IPR036271">
    <property type="entry name" value="Tet_transcr_reg_TetR-rel_C_sf"/>
</dbReference>
<dbReference type="Gene3D" id="1.10.357.10">
    <property type="entry name" value="Tetracycline Repressor, domain 2"/>
    <property type="match status" value="1"/>
</dbReference>
<keyword evidence="7" id="KW-1185">Reference proteome</keyword>
<dbReference type="GO" id="GO:0003700">
    <property type="term" value="F:DNA-binding transcription factor activity"/>
    <property type="evidence" value="ECO:0007669"/>
    <property type="project" value="TreeGrafter"/>
</dbReference>
<name>A0A4R1G177_9NOCA</name>
<dbReference type="AlphaFoldDB" id="A0A4R1G177"/>
<dbReference type="Pfam" id="PF00440">
    <property type="entry name" value="TetR_N"/>
    <property type="match status" value="1"/>
</dbReference>
<dbReference type="PANTHER" id="PTHR30055:SF234">
    <property type="entry name" value="HTH-TYPE TRANSCRIPTIONAL REGULATOR BETI"/>
    <property type="match status" value="1"/>
</dbReference>
<keyword evidence="2 4" id="KW-0238">DNA-binding</keyword>
<feature type="DNA-binding region" description="H-T-H motif" evidence="4">
    <location>
        <begin position="40"/>
        <end position="59"/>
    </location>
</feature>
<dbReference type="InterPro" id="IPR001647">
    <property type="entry name" value="HTH_TetR"/>
</dbReference>
<organism evidence="6 7">
    <name type="scientific">Nocardia alba</name>
    <dbReference type="NCBI Taxonomy" id="225051"/>
    <lineage>
        <taxon>Bacteria</taxon>
        <taxon>Bacillati</taxon>
        <taxon>Actinomycetota</taxon>
        <taxon>Actinomycetes</taxon>
        <taxon>Mycobacteriales</taxon>
        <taxon>Nocardiaceae</taxon>
        <taxon>Nocardia</taxon>
    </lineage>
</organism>
<evidence type="ECO:0000256" key="3">
    <source>
        <dbReference type="ARBA" id="ARBA00023163"/>
    </source>
</evidence>
<dbReference type="EMBL" id="SMFR01000001">
    <property type="protein sequence ID" value="TCJ99972.1"/>
    <property type="molecule type" value="Genomic_DNA"/>
</dbReference>
<dbReference type="InterPro" id="IPR009057">
    <property type="entry name" value="Homeodomain-like_sf"/>
</dbReference>
<dbReference type="Proteomes" id="UP000294856">
    <property type="component" value="Unassembled WGS sequence"/>
</dbReference>
<evidence type="ECO:0000259" key="5">
    <source>
        <dbReference type="PROSITE" id="PS50977"/>
    </source>
</evidence>
<dbReference type="STRING" id="1210063.GCA_001612665_03456"/>
<keyword evidence="1" id="KW-0805">Transcription regulation</keyword>